<feature type="domain" description="O-methyltransferase dimerisation" evidence="11">
    <location>
        <begin position="24"/>
        <end position="112"/>
    </location>
</feature>
<name>A0A1L6K460_POPTO</name>
<reference evidence="12" key="1">
    <citation type="submission" date="2016-01" db="EMBL/GenBank/DDBJ databases">
        <title>Dissection of insertion-deletion (InDel) variations within complex gene networks underlying wood formation in Populus.</title>
        <authorList>
            <person name="Zhang D."/>
            <person name="Gong C."/>
            <person name="Du Q."/>
            <person name="Xie J."/>
            <person name="Yang X."/>
            <person name="Quan M."/>
            <person name="Li B."/>
        </authorList>
    </citation>
    <scope>NUCLEOTIDE SEQUENCE</scope>
</reference>
<dbReference type="FunFam" id="3.40.50.150:FF:000061">
    <property type="entry name" value="Caffeic acid O-methyltransferase"/>
    <property type="match status" value="1"/>
</dbReference>
<dbReference type="Gene3D" id="1.10.10.10">
    <property type="entry name" value="Winged helix-like DNA-binding domain superfamily/Winged helix DNA-binding domain"/>
    <property type="match status" value="1"/>
</dbReference>
<feature type="active site" description="Proton acceptor" evidence="9">
    <location>
        <position position="264"/>
    </location>
</feature>
<accession>A0A1L6K460</accession>
<dbReference type="GO" id="GO:0046983">
    <property type="term" value="F:protein dimerization activity"/>
    <property type="evidence" value="ECO:0007669"/>
    <property type="project" value="InterPro"/>
</dbReference>
<evidence type="ECO:0000259" key="10">
    <source>
        <dbReference type="Pfam" id="PF00891"/>
    </source>
</evidence>
<evidence type="ECO:0000259" key="11">
    <source>
        <dbReference type="Pfam" id="PF08100"/>
    </source>
</evidence>
<organism evidence="12">
    <name type="scientific">Populus tomentosa</name>
    <name type="common">Chinese white poplar</name>
    <dbReference type="NCBI Taxonomy" id="118781"/>
    <lineage>
        <taxon>Eukaryota</taxon>
        <taxon>Viridiplantae</taxon>
        <taxon>Streptophyta</taxon>
        <taxon>Embryophyta</taxon>
        <taxon>Tracheophyta</taxon>
        <taxon>Spermatophyta</taxon>
        <taxon>Magnoliopsida</taxon>
        <taxon>eudicotyledons</taxon>
        <taxon>Gunneridae</taxon>
        <taxon>Pentapetalae</taxon>
        <taxon>rosids</taxon>
        <taxon>fabids</taxon>
        <taxon>Malpighiales</taxon>
        <taxon>Salicaceae</taxon>
        <taxon>Saliceae</taxon>
        <taxon>Populus</taxon>
    </lineage>
</organism>
<dbReference type="InterPro" id="IPR001077">
    <property type="entry name" value="COMT_C"/>
</dbReference>
<proteinExistence type="evidence at transcript level"/>
<evidence type="ECO:0000256" key="9">
    <source>
        <dbReference type="PIRSR" id="PIRSR005739-1"/>
    </source>
</evidence>
<dbReference type="Proteomes" id="UP000886885">
    <property type="component" value="Chromosome 2D"/>
</dbReference>
<dbReference type="PROSITE" id="PS51683">
    <property type="entry name" value="SAM_OMT_II"/>
    <property type="match status" value="1"/>
</dbReference>
<comment type="function">
    <text evidence="7">Catalyzes the conversion of caffeic acid to ferulic acid and of 5-hydroxyferulic acid to sinapic acid. The resulting products may subsequently be converted to the corresponding alcohols that are incorporated into lignins.</text>
</comment>
<dbReference type="EMBL" id="KU573142">
    <property type="protein sequence ID" value="APR63607.1"/>
    <property type="molecule type" value="mRNA"/>
</dbReference>
<dbReference type="GO" id="GO:0047763">
    <property type="term" value="F:caffeate O-methyltransferase activity"/>
    <property type="evidence" value="ECO:0007669"/>
    <property type="project" value="UniProtKB-EC"/>
</dbReference>
<keyword evidence="14" id="KW-1185">Reference proteome</keyword>
<reference evidence="13" key="2">
    <citation type="journal article" date="2020" name="bioRxiv">
        <title>Hybrid origin of Populus tomentosa Carr. identified through genome sequencing and phylogenomic analysis.</title>
        <authorList>
            <person name="An X."/>
            <person name="Gao K."/>
            <person name="Chen Z."/>
            <person name="Li J."/>
            <person name="Yang X."/>
            <person name="Yang X."/>
            <person name="Zhou J."/>
            <person name="Guo T."/>
            <person name="Zhao T."/>
            <person name="Huang S."/>
            <person name="Miao D."/>
            <person name="Khan W.U."/>
            <person name="Rao P."/>
            <person name="Ye M."/>
            <person name="Lei B."/>
            <person name="Liao W."/>
            <person name="Wang J."/>
            <person name="Ji L."/>
            <person name="Li Y."/>
            <person name="Guo B."/>
            <person name="Mustafa N.S."/>
            <person name="Li S."/>
            <person name="Yun Q."/>
            <person name="Keller S.R."/>
            <person name="Mao J."/>
            <person name="Zhang R."/>
            <person name="Strauss S.H."/>
        </authorList>
    </citation>
    <scope>NUCLEOTIDE SEQUENCE</scope>
    <source>
        <strain evidence="13">GM15</strain>
        <tissue evidence="13">Leaf</tissue>
    </source>
</reference>
<evidence type="ECO:0000256" key="8">
    <source>
        <dbReference type="ARBA" id="ARBA00051840"/>
    </source>
</evidence>
<dbReference type="InterPro" id="IPR016461">
    <property type="entry name" value="COMT-like"/>
</dbReference>
<evidence type="ECO:0000313" key="12">
    <source>
        <dbReference type="EMBL" id="APR63607.1"/>
    </source>
</evidence>
<sequence>MASSIENHVSQVDEAKDENFGYAMQLALSSVLPMTLHTAIQLGIFEIIAKAGPDVKLSAADIAAKLPTDNPDTPKMLDRILRLLASHQVLCCFVDGSERFYSLAPVSKYFVRNQNGVSLAPFMAMIQENVILQGWSQLKDAVLEGGVAFVRVHGVQAFEYPGLDPRFNQVFNTAMYNQTTIVNENMLEKYNGFKNLKQLVDIGGGLGHTLKAVTSKYPQIKGINFDLPHVIEHAPAYPGVEHVGGDMFESVPKGDAIFLKWILHNWSDDHCLKLLKNCYKAIPEDGKVIVVESVLPIMAKTSPAAKAISQLDVMMMMSQNPGGKERTEDEFMALATAAGFRGIKFETFVCHLWVMEFFK</sequence>
<dbReference type="GO" id="GO:0032259">
    <property type="term" value="P:methylation"/>
    <property type="evidence" value="ECO:0007669"/>
    <property type="project" value="UniProtKB-KW"/>
</dbReference>
<dbReference type="EMBL" id="JAAWWB010000004">
    <property type="protein sequence ID" value="KAG6784929.1"/>
    <property type="molecule type" value="Genomic_DNA"/>
</dbReference>
<evidence type="ECO:0000256" key="2">
    <source>
        <dbReference type="ARBA" id="ARBA00022603"/>
    </source>
</evidence>
<dbReference type="EC" id="2.1.1.68" evidence="6"/>
<dbReference type="PANTHER" id="PTHR11746">
    <property type="entry name" value="O-METHYLTRANSFERASE"/>
    <property type="match status" value="1"/>
</dbReference>
<dbReference type="InterPro" id="IPR029063">
    <property type="entry name" value="SAM-dependent_MTases_sf"/>
</dbReference>
<evidence type="ECO:0000256" key="6">
    <source>
        <dbReference type="ARBA" id="ARBA00039011"/>
    </source>
</evidence>
<comment type="catalytic activity">
    <reaction evidence="8">
        <text>(E)-caffeate + S-adenosyl-L-methionine = (E)-ferulate + S-adenosyl-L-homocysteine + H(+)</text>
        <dbReference type="Rhea" id="RHEA:20225"/>
        <dbReference type="ChEBI" id="CHEBI:15378"/>
        <dbReference type="ChEBI" id="CHEBI:29749"/>
        <dbReference type="ChEBI" id="CHEBI:57770"/>
        <dbReference type="ChEBI" id="CHEBI:57856"/>
        <dbReference type="ChEBI" id="CHEBI:59789"/>
        <dbReference type="EC" id="2.1.1.68"/>
    </reaction>
</comment>
<evidence type="ECO:0000256" key="1">
    <source>
        <dbReference type="ARBA" id="ARBA00004928"/>
    </source>
</evidence>
<keyword evidence="2 12" id="KW-0489">Methyltransferase</keyword>
<dbReference type="Pfam" id="PF08100">
    <property type="entry name" value="Dimerisation"/>
    <property type="match status" value="1"/>
</dbReference>
<keyword evidence="4" id="KW-0949">S-adenosyl-L-methionine</keyword>
<dbReference type="SUPFAM" id="SSF46785">
    <property type="entry name" value="Winged helix' DNA-binding domain"/>
    <property type="match status" value="1"/>
</dbReference>
<comment type="pathway">
    <text evidence="1">Aromatic compound metabolism; phenylpropanoid biosynthesis.</text>
</comment>
<evidence type="ECO:0000313" key="14">
    <source>
        <dbReference type="Proteomes" id="UP000886885"/>
    </source>
</evidence>
<dbReference type="InterPro" id="IPR036390">
    <property type="entry name" value="WH_DNA-bd_sf"/>
</dbReference>
<evidence type="ECO:0000313" key="13">
    <source>
        <dbReference type="EMBL" id="KAG6784929.1"/>
    </source>
</evidence>
<evidence type="ECO:0000256" key="3">
    <source>
        <dbReference type="ARBA" id="ARBA00022679"/>
    </source>
</evidence>
<feature type="domain" description="O-methyltransferase C-terminal" evidence="10">
    <location>
        <begin position="135"/>
        <end position="341"/>
    </location>
</feature>
<dbReference type="InterPro" id="IPR012967">
    <property type="entry name" value="COMT_dimerisation"/>
</dbReference>
<dbReference type="GO" id="GO:0009809">
    <property type="term" value="P:lignin biosynthetic process"/>
    <property type="evidence" value="ECO:0007669"/>
    <property type="project" value="UniProtKB-KW"/>
</dbReference>
<gene>
    <name evidence="13" type="ORF">POTOM_010643</name>
</gene>
<evidence type="ECO:0000256" key="5">
    <source>
        <dbReference type="ARBA" id="ARBA00022733"/>
    </source>
</evidence>
<dbReference type="InterPro" id="IPR036388">
    <property type="entry name" value="WH-like_DNA-bd_sf"/>
</dbReference>
<dbReference type="Pfam" id="PF00891">
    <property type="entry name" value="Methyltransf_2"/>
    <property type="match status" value="1"/>
</dbReference>
<dbReference type="PIRSF" id="PIRSF005739">
    <property type="entry name" value="O-mtase"/>
    <property type="match status" value="1"/>
</dbReference>
<protein>
    <recommendedName>
        <fullName evidence="6">caffeate O-methyltransferase</fullName>
        <ecNumber evidence="6">2.1.1.68</ecNumber>
    </recommendedName>
</protein>
<evidence type="ECO:0000256" key="4">
    <source>
        <dbReference type="ARBA" id="ARBA00022691"/>
    </source>
</evidence>
<dbReference type="Gene3D" id="3.40.50.150">
    <property type="entry name" value="Vaccinia Virus protein VP39"/>
    <property type="match status" value="1"/>
</dbReference>
<keyword evidence="5" id="KW-0438">Lignin biosynthesis</keyword>
<dbReference type="FunFam" id="1.10.10.10:FF:000357">
    <property type="entry name" value="Caffeic acid 3-O-methyltransferase"/>
    <property type="match status" value="1"/>
</dbReference>
<dbReference type="AlphaFoldDB" id="A0A1L6K460"/>
<keyword evidence="3 12" id="KW-0808">Transferase</keyword>
<evidence type="ECO:0000256" key="7">
    <source>
        <dbReference type="ARBA" id="ARBA00045231"/>
    </source>
</evidence>
<dbReference type="OrthoDB" id="810006at2759"/>
<dbReference type="SUPFAM" id="SSF53335">
    <property type="entry name" value="S-adenosyl-L-methionine-dependent methyltransferases"/>
    <property type="match status" value="1"/>
</dbReference>